<proteinExistence type="predicted"/>
<reference evidence="1" key="1">
    <citation type="journal article" date="2016" name="Proc. Natl. Acad. Sci. U.S.A.">
        <title>Lipid metabolic changes in an early divergent fungus govern the establishment of a mutualistic symbiosis with endobacteria.</title>
        <authorList>
            <person name="Lastovetsky O.A."/>
            <person name="Gaspar M.L."/>
            <person name="Mondo S.J."/>
            <person name="LaButti K.M."/>
            <person name="Sandor L."/>
            <person name="Grigoriev I.V."/>
            <person name="Henry S.A."/>
            <person name="Pawlowska T.E."/>
        </authorList>
    </citation>
    <scope>NUCLEOTIDE SEQUENCE [LARGE SCALE GENOMIC DNA]</scope>
    <source>
        <strain evidence="1">ATCC 52814</strain>
    </source>
</reference>
<name>A0A1X0R0H6_RHIZD</name>
<protein>
    <submittedName>
        <fullName evidence="1">Uncharacterized protein</fullName>
    </submittedName>
</protein>
<gene>
    <name evidence="1" type="ORF">BCV72DRAFT_330764</name>
</gene>
<dbReference type="AlphaFoldDB" id="A0A1X0R0H6"/>
<evidence type="ECO:0000313" key="1">
    <source>
        <dbReference type="EMBL" id="ORE05537.1"/>
    </source>
</evidence>
<accession>A0A1X0R0H6</accession>
<sequence length="135" mass="15957">MKKIRVLFDNIVRSDGFYIDFIFYRKTFGENGDDTLIQNHDLGADDFSIEEVTQLYTINFLDSGRKTVYTAAMDRLFTFYGFSTAKYRFNLYQGKQRAPEMMVNMLLNDSAKYNRKSVLKIRTKKKNEKKKGKNR</sequence>
<dbReference type="VEuPathDB" id="FungiDB:BCV72DRAFT_330764"/>
<dbReference type="Proteomes" id="UP000242414">
    <property type="component" value="Unassembled WGS sequence"/>
</dbReference>
<dbReference type="OrthoDB" id="2237019at2759"/>
<organism evidence="1">
    <name type="scientific">Rhizopus microsporus var. microsporus</name>
    <dbReference type="NCBI Taxonomy" id="86635"/>
    <lineage>
        <taxon>Eukaryota</taxon>
        <taxon>Fungi</taxon>
        <taxon>Fungi incertae sedis</taxon>
        <taxon>Mucoromycota</taxon>
        <taxon>Mucoromycotina</taxon>
        <taxon>Mucoromycetes</taxon>
        <taxon>Mucorales</taxon>
        <taxon>Mucorineae</taxon>
        <taxon>Rhizopodaceae</taxon>
        <taxon>Rhizopus</taxon>
    </lineage>
</organism>
<dbReference type="EMBL" id="KV921942">
    <property type="protein sequence ID" value="ORE05537.1"/>
    <property type="molecule type" value="Genomic_DNA"/>
</dbReference>